<evidence type="ECO:0000256" key="1">
    <source>
        <dbReference type="SAM" id="Phobius"/>
    </source>
</evidence>
<dbReference type="AlphaFoldDB" id="A0A812SVG8"/>
<name>A0A812SVG8_9DINO</name>
<comment type="caution">
    <text evidence="2">The sequence shown here is derived from an EMBL/GenBank/DDBJ whole genome shotgun (WGS) entry which is preliminary data.</text>
</comment>
<reference evidence="2" key="1">
    <citation type="submission" date="2021-02" db="EMBL/GenBank/DDBJ databases">
        <authorList>
            <person name="Dougan E. K."/>
            <person name="Rhodes N."/>
            <person name="Thang M."/>
            <person name="Chan C."/>
        </authorList>
    </citation>
    <scope>NUCLEOTIDE SEQUENCE</scope>
</reference>
<evidence type="ECO:0000313" key="3">
    <source>
        <dbReference type="Proteomes" id="UP000601435"/>
    </source>
</evidence>
<gene>
    <name evidence="2" type="ORF">SNEC2469_LOCUS13981</name>
</gene>
<keyword evidence="1" id="KW-0812">Transmembrane</keyword>
<organism evidence="2 3">
    <name type="scientific">Symbiodinium necroappetens</name>
    <dbReference type="NCBI Taxonomy" id="1628268"/>
    <lineage>
        <taxon>Eukaryota</taxon>
        <taxon>Sar</taxon>
        <taxon>Alveolata</taxon>
        <taxon>Dinophyceae</taxon>
        <taxon>Suessiales</taxon>
        <taxon>Symbiodiniaceae</taxon>
        <taxon>Symbiodinium</taxon>
    </lineage>
</organism>
<dbReference type="Proteomes" id="UP000601435">
    <property type="component" value="Unassembled WGS sequence"/>
</dbReference>
<proteinExistence type="predicted"/>
<keyword evidence="3" id="KW-1185">Reference proteome</keyword>
<feature type="transmembrane region" description="Helical" evidence="1">
    <location>
        <begin position="88"/>
        <end position="110"/>
    </location>
</feature>
<evidence type="ECO:0000313" key="2">
    <source>
        <dbReference type="EMBL" id="CAE7491413.1"/>
    </source>
</evidence>
<protein>
    <submittedName>
        <fullName evidence="2">Uncharacterized protein</fullName>
    </submittedName>
</protein>
<feature type="non-terminal residue" evidence="2">
    <location>
        <position position="1"/>
    </location>
</feature>
<accession>A0A812SVG8</accession>
<keyword evidence="1" id="KW-0472">Membrane</keyword>
<dbReference type="OrthoDB" id="427643at2759"/>
<keyword evidence="1" id="KW-1133">Transmembrane helix</keyword>
<dbReference type="EMBL" id="CAJNJA010022362">
    <property type="protein sequence ID" value="CAE7491413.1"/>
    <property type="molecule type" value="Genomic_DNA"/>
</dbReference>
<sequence>MVEVPIKPEQGKQKMVTKLMPVLLPHKLVPWLIRKNCWPDIKDKDVKDFWQHQKLYSADATCPTSDLHHPYWLWGDDVRYGKRFNQKVMTVMMGHILELSLGMATIAAYMRPVVASFNLLVDGVRLSRSSEAVIYGLVAEIRGDWKWQKE</sequence>